<evidence type="ECO:0000256" key="2">
    <source>
        <dbReference type="ARBA" id="ARBA00022737"/>
    </source>
</evidence>
<dbReference type="EMBL" id="CP000393">
    <property type="protein sequence ID" value="ABG50045.1"/>
    <property type="molecule type" value="Genomic_DNA"/>
</dbReference>
<dbReference type="PANTHER" id="PTHR46580:SF2">
    <property type="entry name" value="MAM DOMAIN-CONTAINING PROTEIN"/>
    <property type="match status" value="1"/>
</dbReference>
<name>Q118M9_TRIEI</name>
<dbReference type="OrthoDB" id="1488578at2"/>
<feature type="domain" description="Calx-beta" evidence="5">
    <location>
        <begin position="758"/>
        <end position="859"/>
    </location>
</feature>
<evidence type="ECO:0000259" key="5">
    <source>
        <dbReference type="SMART" id="SM00237"/>
    </source>
</evidence>
<feature type="domain" description="Calx-beta" evidence="5">
    <location>
        <begin position="646"/>
        <end position="746"/>
    </location>
</feature>
<dbReference type="SUPFAM" id="SSF89260">
    <property type="entry name" value="Collagen-binding domain"/>
    <property type="match status" value="1"/>
</dbReference>
<accession>Q118M9</accession>
<keyword evidence="6" id="KW-0401">Integrin</keyword>
<feature type="domain" description="Calx-beta" evidence="5">
    <location>
        <begin position="540"/>
        <end position="634"/>
    </location>
</feature>
<dbReference type="Gene3D" id="2.60.40.2030">
    <property type="match status" value="4"/>
</dbReference>
<dbReference type="KEGG" id="ter:Tery_0601"/>
<dbReference type="PANTHER" id="PTHR46580">
    <property type="entry name" value="SENSOR KINASE-RELATED"/>
    <property type="match status" value="1"/>
</dbReference>
<dbReference type="Pfam" id="PF03160">
    <property type="entry name" value="Calx-beta"/>
    <property type="match status" value="4"/>
</dbReference>
<dbReference type="Gene3D" id="2.30.30.100">
    <property type="match status" value="6"/>
</dbReference>
<dbReference type="Pfam" id="PF01839">
    <property type="entry name" value="FG-GAP"/>
    <property type="match status" value="2"/>
</dbReference>
<dbReference type="AlphaFoldDB" id="Q118M9"/>
<dbReference type="SMART" id="SM00237">
    <property type="entry name" value="Calx_beta"/>
    <property type="match status" value="4"/>
</dbReference>
<organism evidence="6">
    <name type="scientific">Trichodesmium erythraeum (strain IMS101)</name>
    <dbReference type="NCBI Taxonomy" id="203124"/>
    <lineage>
        <taxon>Bacteria</taxon>
        <taxon>Bacillati</taxon>
        <taxon>Cyanobacteriota</taxon>
        <taxon>Cyanophyceae</taxon>
        <taxon>Oscillatoriophycideae</taxon>
        <taxon>Oscillatoriales</taxon>
        <taxon>Microcoleaceae</taxon>
        <taxon>Trichodesmium</taxon>
    </lineage>
</organism>
<dbReference type="InterPro" id="IPR028994">
    <property type="entry name" value="Integrin_alpha_N"/>
</dbReference>
<evidence type="ECO:0000256" key="1">
    <source>
        <dbReference type="ARBA" id="ARBA00022729"/>
    </source>
</evidence>
<feature type="domain" description="Calx-beta" evidence="5">
    <location>
        <begin position="871"/>
        <end position="978"/>
    </location>
</feature>
<feature type="region of interest" description="Disordered" evidence="4">
    <location>
        <begin position="1"/>
        <end position="36"/>
    </location>
</feature>
<protein>
    <submittedName>
        <fullName evidence="6">Na-Ca exchanger/integrin-beta4</fullName>
    </submittedName>
</protein>
<dbReference type="RefSeq" id="WP_011610439.1">
    <property type="nucleotide sequence ID" value="NC_008312.1"/>
</dbReference>
<dbReference type="InterPro" id="IPR038081">
    <property type="entry name" value="CalX-like_sf"/>
</dbReference>
<keyword evidence="2" id="KW-0677">Repeat</keyword>
<keyword evidence="3" id="KW-0106">Calcium</keyword>
<dbReference type="Gene3D" id="2.60.120.380">
    <property type="match status" value="1"/>
</dbReference>
<sequence length="1118" mass="119460">MTEPFEENNSSEPEFPDDPFPSVHYLPGADSNPEVTDPMIQGAWGEVRDELADFILAPEFDDYIKTAFGETVDPELAKEQIKDVLTGENLPEVIMLPAADMEPAVGAYDPLTGSIYLADSLLPDTDGVLVDVLLEELGHFLDSQLSESDSPGDEGELLAALVRGEELTQFQVMMLRGQDDRVDIWVGGVEVEVEASEKVDFEKARNFKVGDRPWSVAAGDFNGDGIPDLAVANVGSDNVSVLLGKGDGSFGSATNFPVGDGPASVAAEDLNGDGIPDLAVANIDSDNVSVLSGKGDGSFGSATNFPVGDGPESVAVGDFNGDGIPDLAVANWLSDNVSVLLGKGDGSFGSATNFPVGDRPASVAAEDLNGDGIPDLAVANWLSDNVSVLSGKGDGSFGSATNFPVGDQPLSVAVGDFNGDGIPDLAVANRSSDNVSVLSGKGDGSFGSATNFPVGDFPSSVAAEDLNGDGIPDLAVANWLSYNVSVLSGKGDGSFGSATNFPVGDQPLSVAAEDLNGDGIPDLAVANRGDNNVSILINKTPITIIPNITISDTKVTEGNTNKTAKFTVTLDNPTTTTVKVNYTTANQTAQVNQDYKLTKGTLTFRPGETNKNITVPILGDNRDEPQEKFRVALSRPQNANIKDGRATGTIVDNDPVPQISIGDAKITEGNRGQKNIEFEVKLNNPSGKTVRVNYGTQEGSAKSGKDFRNKRGVLTFQPGQTKKIVNIPILGDRVDENNEEFQVKLSRARNGNLSDKTAVGRIIDNDETIPQISIRDAKVTEGNRGKKQMKFEVELNNPSTKTVRVNYATVDGSAKSGKDFQNKRGVVTFQPGQRKKIVNIPILGDRVDENNEQFQVKLSGARNGKLSDKTAVGRIIDNDEGVPKDQITPQISIRDAKITEGNQGEKNMKFEVKLDNSSSEVVKVNYETVDGSAKSGKDYLKKKGVLKFQPGETKKTVNVPILGDTVDEKDEKFQVKLSGAKNGKLSDAKAVGIIRDDEKPVPDEFKNAVDIGILELEQITKVDDIGFSEGQQRNTVDHYRFEVKKEGSVNIIVDGFFQDLGIKLYDDDGSLLNQSNEEGNITKEKIQTILDPGFYYLEVFPVGAGATDYRLIVNIVEF</sequence>
<dbReference type="Pfam" id="PF13517">
    <property type="entry name" value="FG-GAP_3"/>
    <property type="match status" value="2"/>
</dbReference>
<gene>
    <name evidence="6" type="ordered locus">Tery_0601</name>
</gene>
<dbReference type="SUPFAM" id="SSF69318">
    <property type="entry name" value="Integrin alpha N-terminal domain"/>
    <property type="match status" value="1"/>
</dbReference>
<proteinExistence type="predicted"/>
<dbReference type="GO" id="GO:0007229">
    <property type="term" value="P:integrin-mediated signaling pathway"/>
    <property type="evidence" value="ECO:0007669"/>
    <property type="project" value="UniProtKB-KW"/>
</dbReference>
<dbReference type="eggNOG" id="COG3391">
    <property type="taxonomic scope" value="Bacteria"/>
</dbReference>
<dbReference type="HOGENOM" id="CLU_008527_0_0_3"/>
<dbReference type="GO" id="GO:0016020">
    <property type="term" value="C:membrane"/>
    <property type="evidence" value="ECO:0007669"/>
    <property type="project" value="InterPro"/>
</dbReference>
<evidence type="ECO:0000256" key="3">
    <source>
        <dbReference type="ARBA" id="ARBA00022837"/>
    </source>
</evidence>
<dbReference type="InterPro" id="IPR013517">
    <property type="entry name" value="FG-GAP"/>
</dbReference>
<evidence type="ECO:0000313" key="6">
    <source>
        <dbReference type="EMBL" id="ABG50045.1"/>
    </source>
</evidence>
<reference evidence="6" key="1">
    <citation type="submission" date="2006-06" db="EMBL/GenBank/DDBJ databases">
        <title>Complete sequence of Trichodesmium erythraeum IMS101.</title>
        <authorList>
            <consortium name="US DOE Joint Genome Institute"/>
            <person name="Copeland A."/>
            <person name="Lucas S."/>
            <person name="Lapidus A."/>
            <person name="Barry K."/>
            <person name="Detter J.C."/>
            <person name="Glavina del Rio T."/>
            <person name="Hammon N."/>
            <person name="Israni S."/>
            <person name="Dalin E."/>
            <person name="Tice H."/>
            <person name="Pitluck S."/>
            <person name="Kiss H."/>
            <person name="Munk A.C."/>
            <person name="Brettin T."/>
            <person name="Bruce D."/>
            <person name="Han C."/>
            <person name="Tapia R."/>
            <person name="Gilna P."/>
            <person name="Schmutz J."/>
            <person name="Larimer F."/>
            <person name="Land M."/>
            <person name="Hauser L."/>
            <person name="Kyrpides N."/>
            <person name="Kim E."/>
            <person name="Richardson P."/>
        </authorList>
    </citation>
    <scope>NUCLEOTIDE SEQUENCE [LARGE SCALE GENOMIC DNA]</scope>
    <source>
        <strain evidence="6">IMS101</strain>
    </source>
</reference>
<dbReference type="STRING" id="203124.Tery_0601"/>
<keyword evidence="1" id="KW-0732">Signal</keyword>
<dbReference type="SUPFAM" id="SSF141072">
    <property type="entry name" value="CalX-like"/>
    <property type="match status" value="4"/>
</dbReference>
<dbReference type="InterPro" id="IPR003644">
    <property type="entry name" value="Calx_beta"/>
</dbReference>
<evidence type="ECO:0000256" key="4">
    <source>
        <dbReference type="SAM" id="MobiDB-lite"/>
    </source>
</evidence>